<feature type="domain" description="BED-type" evidence="8">
    <location>
        <begin position="26"/>
        <end position="81"/>
    </location>
</feature>
<keyword evidence="3 7" id="KW-0863">Zinc-finger</keyword>
<keyword evidence="5" id="KW-0238">DNA-binding</keyword>
<dbReference type="EMBL" id="JACGCM010000375">
    <property type="protein sequence ID" value="KAF6172978.1"/>
    <property type="molecule type" value="Genomic_DNA"/>
</dbReference>
<evidence type="ECO:0000256" key="1">
    <source>
        <dbReference type="ARBA" id="ARBA00004123"/>
    </source>
</evidence>
<dbReference type="GO" id="GO:0046983">
    <property type="term" value="F:protein dimerization activity"/>
    <property type="evidence" value="ECO:0007669"/>
    <property type="project" value="InterPro"/>
</dbReference>
<dbReference type="Pfam" id="PF05699">
    <property type="entry name" value="Dimer_Tnp_hAT"/>
    <property type="match status" value="1"/>
</dbReference>
<evidence type="ECO:0000256" key="3">
    <source>
        <dbReference type="ARBA" id="ARBA00022771"/>
    </source>
</evidence>
<protein>
    <recommendedName>
        <fullName evidence="8">BED-type domain-containing protein</fullName>
    </recommendedName>
</protein>
<dbReference type="PROSITE" id="PS50808">
    <property type="entry name" value="ZF_BED"/>
    <property type="match status" value="1"/>
</dbReference>
<reference evidence="9 10" key="1">
    <citation type="journal article" date="2020" name="IScience">
        <title>Genome Sequencing of the Endangered Kingdonia uniflora (Circaeasteraceae, Ranunculales) Reveals Potential Mechanisms of Evolutionary Specialization.</title>
        <authorList>
            <person name="Sun Y."/>
            <person name="Deng T."/>
            <person name="Zhang A."/>
            <person name="Moore M.J."/>
            <person name="Landis J.B."/>
            <person name="Lin N."/>
            <person name="Zhang H."/>
            <person name="Zhang X."/>
            <person name="Huang J."/>
            <person name="Zhang X."/>
            <person name="Sun H."/>
            <person name="Wang H."/>
        </authorList>
    </citation>
    <scope>NUCLEOTIDE SEQUENCE [LARGE SCALE GENOMIC DNA]</scope>
    <source>
        <strain evidence="9">TB1705</strain>
        <tissue evidence="9">Leaf</tissue>
    </source>
</reference>
<dbReference type="PANTHER" id="PTHR32166">
    <property type="entry name" value="OSJNBA0013A04.12 PROTEIN"/>
    <property type="match status" value="1"/>
</dbReference>
<comment type="subcellular location">
    <subcellularLocation>
        <location evidence="1">Nucleus</location>
    </subcellularLocation>
</comment>
<dbReference type="InterPro" id="IPR008906">
    <property type="entry name" value="HATC_C_dom"/>
</dbReference>
<comment type="caution">
    <text evidence="9">The sequence shown here is derived from an EMBL/GenBank/DDBJ whole genome shotgun (WGS) entry which is preliminary data.</text>
</comment>
<dbReference type="AlphaFoldDB" id="A0A7J7P1C7"/>
<evidence type="ECO:0000256" key="2">
    <source>
        <dbReference type="ARBA" id="ARBA00022723"/>
    </source>
</evidence>
<dbReference type="SUPFAM" id="SSF53098">
    <property type="entry name" value="Ribonuclease H-like"/>
    <property type="match status" value="1"/>
</dbReference>
<evidence type="ECO:0000313" key="9">
    <source>
        <dbReference type="EMBL" id="KAF6172978.1"/>
    </source>
</evidence>
<evidence type="ECO:0000259" key="8">
    <source>
        <dbReference type="PROSITE" id="PS50808"/>
    </source>
</evidence>
<dbReference type="Pfam" id="PF02892">
    <property type="entry name" value="zf-BED"/>
    <property type="match status" value="1"/>
</dbReference>
<keyword evidence="10" id="KW-1185">Reference proteome</keyword>
<name>A0A7J7P1C7_9MAGN</name>
<dbReference type="GO" id="GO:0005634">
    <property type="term" value="C:nucleus"/>
    <property type="evidence" value="ECO:0007669"/>
    <property type="project" value="UniProtKB-SubCell"/>
</dbReference>
<accession>A0A7J7P1C7</accession>
<dbReference type="InterPro" id="IPR012337">
    <property type="entry name" value="RNaseH-like_sf"/>
</dbReference>
<dbReference type="GO" id="GO:0008270">
    <property type="term" value="F:zinc ion binding"/>
    <property type="evidence" value="ECO:0007669"/>
    <property type="project" value="UniProtKB-KW"/>
</dbReference>
<dbReference type="InterPro" id="IPR003656">
    <property type="entry name" value="Znf_BED"/>
</dbReference>
<keyword evidence="2" id="KW-0479">Metal-binding</keyword>
<proteinExistence type="predicted"/>
<keyword evidence="6" id="KW-0539">Nucleus</keyword>
<evidence type="ECO:0000256" key="5">
    <source>
        <dbReference type="ARBA" id="ARBA00023125"/>
    </source>
</evidence>
<sequence length="424" mass="47907">MLADSIVVTSLNSFRRISTENPKMVREKDLCWEYGEKLDGNKVKCKFCLRILNGGISRLKHHLSRLPSRGVVPCTKVRDDVTDRVNAIITMKEEGKSVSSSKRRRLAEAKSPANVPVSKSVMCLEATTVMKPLSSVAQVSPLSSDYDWENAESVAVSEPLLRVMREVSGGKPFVGSIYDSMTKAMESIRTYYIMDENKCKVFLDIVDKRWKNQLHSPLHAAAAFLNPSIQYNPDIKFLGHVKEEFLNVLEKLLPTPESRHDITEQIIYFKKAQGMFGNNLAREARNTISPGLWWEQYGDSAPGLQRVAVRILSQVCSGSIFENWSAFQNIHTEKRNRLDKETLNDIIYINSNLKLASRMKVKPAETDPLLSDEIDMTSDWVEETESPSSSQWLDRFGSTLEGSDLNTRQFTNAMFGASDHIFGL</sequence>
<dbReference type="PANTHER" id="PTHR32166:SF67">
    <property type="entry name" value="HAT TRANSPOSON SUPERFAMILY"/>
    <property type="match status" value="1"/>
</dbReference>
<dbReference type="Proteomes" id="UP000541444">
    <property type="component" value="Unassembled WGS sequence"/>
</dbReference>
<dbReference type="OrthoDB" id="4951847at2759"/>
<evidence type="ECO:0000256" key="7">
    <source>
        <dbReference type="PROSITE-ProRule" id="PRU00027"/>
    </source>
</evidence>
<organism evidence="9 10">
    <name type="scientific">Kingdonia uniflora</name>
    <dbReference type="NCBI Taxonomy" id="39325"/>
    <lineage>
        <taxon>Eukaryota</taxon>
        <taxon>Viridiplantae</taxon>
        <taxon>Streptophyta</taxon>
        <taxon>Embryophyta</taxon>
        <taxon>Tracheophyta</taxon>
        <taxon>Spermatophyta</taxon>
        <taxon>Magnoliopsida</taxon>
        <taxon>Ranunculales</taxon>
        <taxon>Circaeasteraceae</taxon>
        <taxon>Kingdonia</taxon>
    </lineage>
</organism>
<evidence type="ECO:0000256" key="6">
    <source>
        <dbReference type="ARBA" id="ARBA00023242"/>
    </source>
</evidence>
<evidence type="ECO:0000256" key="4">
    <source>
        <dbReference type="ARBA" id="ARBA00022833"/>
    </source>
</evidence>
<gene>
    <name evidence="9" type="ORF">GIB67_006354</name>
</gene>
<evidence type="ECO:0000313" key="10">
    <source>
        <dbReference type="Proteomes" id="UP000541444"/>
    </source>
</evidence>
<keyword evidence="4" id="KW-0862">Zinc</keyword>
<dbReference type="GO" id="GO:0003677">
    <property type="term" value="F:DNA binding"/>
    <property type="evidence" value="ECO:0007669"/>
    <property type="project" value="UniProtKB-KW"/>
</dbReference>